<evidence type="ECO:0000256" key="1">
    <source>
        <dbReference type="SAM" id="Phobius"/>
    </source>
</evidence>
<reference evidence="2 3" key="1">
    <citation type="submission" date="2018-08" db="EMBL/GenBank/DDBJ databases">
        <title>A genome reference for cultivated species of the human gut microbiota.</title>
        <authorList>
            <person name="Zou Y."/>
            <person name="Xue W."/>
            <person name="Luo G."/>
        </authorList>
    </citation>
    <scope>NUCLEOTIDE SEQUENCE [LARGE SCALE GENOMIC DNA]</scope>
    <source>
        <strain evidence="2 3">AM42-11AC</strain>
    </source>
</reference>
<dbReference type="EMBL" id="QVEZ01000015">
    <property type="protein sequence ID" value="RGC03619.1"/>
    <property type="molecule type" value="Genomic_DNA"/>
</dbReference>
<accession>A0A3E2UZX9</accession>
<organism evidence="2 3">
    <name type="scientific">Faecalibacterium prausnitzii</name>
    <dbReference type="NCBI Taxonomy" id="853"/>
    <lineage>
        <taxon>Bacteria</taxon>
        <taxon>Bacillati</taxon>
        <taxon>Bacillota</taxon>
        <taxon>Clostridia</taxon>
        <taxon>Eubacteriales</taxon>
        <taxon>Oscillospiraceae</taxon>
        <taxon>Faecalibacterium</taxon>
    </lineage>
</organism>
<sequence>MKNENDIFGSERGFGADTGISAVTITTLILSAISIAAAIFVIINFNIITAVIAMWVSELLASAIIILAVVAEILCLILSLSRGFRRW</sequence>
<keyword evidence="1" id="KW-1133">Transmembrane helix</keyword>
<keyword evidence="1" id="KW-0812">Transmembrane</keyword>
<dbReference type="AlphaFoldDB" id="A0A3E2UZX9"/>
<dbReference type="Proteomes" id="UP000261079">
    <property type="component" value="Unassembled WGS sequence"/>
</dbReference>
<evidence type="ECO:0000313" key="3">
    <source>
        <dbReference type="Proteomes" id="UP000261079"/>
    </source>
</evidence>
<feature type="transmembrane region" description="Helical" evidence="1">
    <location>
        <begin position="20"/>
        <end position="53"/>
    </location>
</feature>
<protein>
    <submittedName>
        <fullName evidence="2">Uncharacterized protein</fullName>
    </submittedName>
</protein>
<proteinExistence type="predicted"/>
<gene>
    <name evidence="2" type="ORF">DW905_14065</name>
</gene>
<name>A0A3E2UZX9_9FIRM</name>
<dbReference type="RefSeq" id="WP_117477477.1">
    <property type="nucleotide sequence ID" value="NZ_QVEZ01000015.1"/>
</dbReference>
<keyword evidence="1" id="KW-0472">Membrane</keyword>
<comment type="caution">
    <text evidence="2">The sequence shown here is derived from an EMBL/GenBank/DDBJ whole genome shotgun (WGS) entry which is preliminary data.</text>
</comment>
<feature type="transmembrane region" description="Helical" evidence="1">
    <location>
        <begin position="59"/>
        <end position="80"/>
    </location>
</feature>
<evidence type="ECO:0000313" key="2">
    <source>
        <dbReference type="EMBL" id="RGC03619.1"/>
    </source>
</evidence>